<protein>
    <submittedName>
        <fullName evidence="1">Uncharacterized protein</fullName>
    </submittedName>
</protein>
<accession>A0A9P7R1C5</accession>
<proteinExistence type="predicted"/>
<sequence>MTSNAWWQQHELLKTQNLLMR</sequence>
<name>A0A9P7R1C5_9PEZI</name>
<dbReference type="EMBL" id="JAESDN010000008">
    <property type="protein sequence ID" value="KAG7046693.1"/>
    <property type="molecule type" value="Genomic_DNA"/>
</dbReference>
<evidence type="ECO:0000313" key="1">
    <source>
        <dbReference type="EMBL" id="KAG7046693.1"/>
    </source>
</evidence>
<feature type="non-terminal residue" evidence="1">
    <location>
        <position position="1"/>
    </location>
</feature>
<dbReference type="AlphaFoldDB" id="A0A9P7R1C5"/>
<keyword evidence="2" id="KW-1185">Reference proteome</keyword>
<evidence type="ECO:0000313" key="2">
    <source>
        <dbReference type="Proteomes" id="UP000699042"/>
    </source>
</evidence>
<dbReference type="Proteomes" id="UP000699042">
    <property type="component" value="Unassembled WGS sequence"/>
</dbReference>
<organism evidence="1 2">
    <name type="scientific">Colletotrichum scovillei</name>
    <dbReference type="NCBI Taxonomy" id="1209932"/>
    <lineage>
        <taxon>Eukaryota</taxon>
        <taxon>Fungi</taxon>
        <taxon>Dikarya</taxon>
        <taxon>Ascomycota</taxon>
        <taxon>Pezizomycotina</taxon>
        <taxon>Sordariomycetes</taxon>
        <taxon>Hypocreomycetidae</taxon>
        <taxon>Glomerellales</taxon>
        <taxon>Glomerellaceae</taxon>
        <taxon>Colletotrichum</taxon>
        <taxon>Colletotrichum acutatum species complex</taxon>
    </lineage>
</organism>
<comment type="caution">
    <text evidence="1">The sequence shown here is derived from an EMBL/GenBank/DDBJ whole genome shotgun (WGS) entry which is preliminary data.</text>
</comment>
<reference evidence="1" key="1">
    <citation type="submission" date="2021-05" db="EMBL/GenBank/DDBJ databases">
        <title>Comparative genomics of three Colletotrichum scovillei strains and genetic complementation revealed genes involved fungal growth and virulence on chili pepper.</title>
        <authorList>
            <person name="Hsieh D.-K."/>
            <person name="Chuang S.-C."/>
            <person name="Chen C.-Y."/>
            <person name="Chao Y.-T."/>
            <person name="Lu M.-Y.J."/>
            <person name="Lee M.-H."/>
            <person name="Shih M.-C."/>
        </authorList>
    </citation>
    <scope>NUCLEOTIDE SEQUENCE</scope>
    <source>
        <strain evidence="1">Coll-153</strain>
    </source>
</reference>
<gene>
    <name evidence="1" type="ORF">JMJ77_014917</name>
</gene>